<keyword evidence="5" id="KW-1185">Reference proteome</keyword>
<dbReference type="InterPro" id="IPR027356">
    <property type="entry name" value="NPH3_dom"/>
</dbReference>
<name>A0AAV0LCZ4_9ROSI</name>
<comment type="similarity">
    <text evidence="2">Belongs to the NPH3 family.</text>
</comment>
<protein>
    <recommendedName>
        <fullName evidence="3">NPH3 domain-containing protein</fullName>
    </recommendedName>
</protein>
<keyword evidence="1" id="KW-0833">Ubl conjugation pathway</keyword>
<gene>
    <name evidence="4" type="ORF">LITE_LOCUS23316</name>
</gene>
<proteinExistence type="inferred from homology"/>
<dbReference type="PROSITE" id="PS51649">
    <property type="entry name" value="NPH3"/>
    <property type="match status" value="1"/>
</dbReference>
<dbReference type="EMBL" id="CAMGYJ010000006">
    <property type="protein sequence ID" value="CAI0432157.1"/>
    <property type="molecule type" value="Genomic_DNA"/>
</dbReference>
<dbReference type="PANTHER" id="PTHR32370">
    <property type="entry name" value="OS12G0117600 PROTEIN"/>
    <property type="match status" value="1"/>
</dbReference>
<reference evidence="4" key="1">
    <citation type="submission" date="2022-08" db="EMBL/GenBank/DDBJ databases">
        <authorList>
            <person name="Gutierrez-Valencia J."/>
        </authorList>
    </citation>
    <scope>NUCLEOTIDE SEQUENCE</scope>
</reference>
<evidence type="ECO:0000259" key="3">
    <source>
        <dbReference type="PROSITE" id="PS51649"/>
    </source>
</evidence>
<evidence type="ECO:0000256" key="1">
    <source>
        <dbReference type="ARBA" id="ARBA00022786"/>
    </source>
</evidence>
<sequence length="290" mass="33085">MCIEALSFMACMEILDPERCERVNEIAEVDVWINDLVALPFEFFKRIIGSLRRQGMKEKYVTPIIVLYASNWILFSKRSAEIDSNSASMLQSILDLLALRGRGSRAVPMGFYFTLLSKSIELGLGNDNKAKLQDQRATLLQFAQVEGYLYPEKRSSDSSSISSSEEVIVMEEIFYGYVMSSASHTPSTSGSLVAELWNYYLSHIVSDPKMEPKRFTELLETTPISWRQSHDQLYRAINSFHQAHQDLNHDEKAAVCKYLNCQKLSQEACVEAVQNDMLPLRLIVEILFIQ</sequence>
<dbReference type="Pfam" id="PF03000">
    <property type="entry name" value="NPH3"/>
    <property type="match status" value="1"/>
</dbReference>
<dbReference type="InterPro" id="IPR043454">
    <property type="entry name" value="NPH3/RPT2-like"/>
</dbReference>
<evidence type="ECO:0000256" key="2">
    <source>
        <dbReference type="PROSITE-ProRule" id="PRU00982"/>
    </source>
</evidence>
<feature type="domain" description="NPH3" evidence="3">
    <location>
        <begin position="30"/>
        <end position="290"/>
    </location>
</feature>
<accession>A0AAV0LCZ4</accession>
<dbReference type="Proteomes" id="UP001154282">
    <property type="component" value="Unassembled WGS sequence"/>
</dbReference>
<organism evidence="4 5">
    <name type="scientific">Linum tenue</name>
    <dbReference type="NCBI Taxonomy" id="586396"/>
    <lineage>
        <taxon>Eukaryota</taxon>
        <taxon>Viridiplantae</taxon>
        <taxon>Streptophyta</taxon>
        <taxon>Embryophyta</taxon>
        <taxon>Tracheophyta</taxon>
        <taxon>Spermatophyta</taxon>
        <taxon>Magnoliopsida</taxon>
        <taxon>eudicotyledons</taxon>
        <taxon>Gunneridae</taxon>
        <taxon>Pentapetalae</taxon>
        <taxon>rosids</taxon>
        <taxon>fabids</taxon>
        <taxon>Malpighiales</taxon>
        <taxon>Linaceae</taxon>
        <taxon>Linum</taxon>
    </lineage>
</organism>
<dbReference type="AlphaFoldDB" id="A0AAV0LCZ4"/>
<evidence type="ECO:0000313" key="5">
    <source>
        <dbReference type="Proteomes" id="UP001154282"/>
    </source>
</evidence>
<evidence type="ECO:0000313" key="4">
    <source>
        <dbReference type="EMBL" id="CAI0432157.1"/>
    </source>
</evidence>
<comment type="caution">
    <text evidence="4">The sequence shown here is derived from an EMBL/GenBank/DDBJ whole genome shotgun (WGS) entry which is preliminary data.</text>
</comment>